<proteinExistence type="predicted"/>
<dbReference type="InterPro" id="IPR011856">
    <property type="entry name" value="tRNA_endonuc-like_dom_sf"/>
</dbReference>
<organism evidence="1 2">
    <name type="scientific">Pandoraea captiosa</name>
    <dbReference type="NCBI Taxonomy" id="2508302"/>
    <lineage>
        <taxon>Bacteria</taxon>
        <taxon>Pseudomonadati</taxon>
        <taxon>Pseudomonadota</taxon>
        <taxon>Betaproteobacteria</taxon>
        <taxon>Burkholderiales</taxon>
        <taxon>Burkholderiaceae</taxon>
        <taxon>Pandoraea</taxon>
    </lineage>
</organism>
<dbReference type="RefSeq" id="WP_150627944.1">
    <property type="nucleotide sequence ID" value="NZ_CABPSQ010000025.1"/>
</dbReference>
<dbReference type="Gene3D" id="3.40.1350.10">
    <property type="match status" value="1"/>
</dbReference>
<dbReference type="Proteomes" id="UP000414136">
    <property type="component" value="Unassembled WGS sequence"/>
</dbReference>
<dbReference type="GO" id="GO:0003676">
    <property type="term" value="F:nucleic acid binding"/>
    <property type="evidence" value="ECO:0007669"/>
    <property type="project" value="InterPro"/>
</dbReference>
<sequence length="287" mass="32822">MTEDIKVAQPLSIRSAGLNEYWLQDQIWANPSALGLGDLDGLIKERRQSSGGRVDILLKDPQDDSMYEVEVMLGETDETHIIRTIEYWDNEKRRWPQRQHYAVLVAESITRRFFNVIHILSHSVPIIAIQVSLVDVDGQKALHFTKVLDTYEEIDDGSAEQEIEVNRDYWNKKARWTAETTDKLMSVVGDELQSAQISYVKNYIAVSVGRNNYFWLHKRSGNKSLLGFRIAPHLADEAQQLLDDAKISFTRKPKSFLITTDTPTVSENERVFSGLAGLVRRTWAKGD</sequence>
<protein>
    <recommendedName>
        <fullName evidence="3">DUF5655 domain-containing protein</fullName>
    </recommendedName>
</protein>
<dbReference type="AlphaFoldDB" id="A0A5E5AWD1"/>
<accession>A0A5E5AWD1</accession>
<evidence type="ECO:0000313" key="1">
    <source>
        <dbReference type="EMBL" id="VVE77045.1"/>
    </source>
</evidence>
<dbReference type="OrthoDB" id="7059891at2"/>
<evidence type="ECO:0008006" key="3">
    <source>
        <dbReference type="Google" id="ProtNLM"/>
    </source>
</evidence>
<reference evidence="1 2" key="1">
    <citation type="submission" date="2019-08" db="EMBL/GenBank/DDBJ databases">
        <authorList>
            <person name="Peeters C."/>
        </authorList>
    </citation>
    <scope>NUCLEOTIDE SEQUENCE [LARGE SCALE GENOMIC DNA]</scope>
    <source>
        <strain evidence="1 2">LMG 31118</strain>
    </source>
</reference>
<dbReference type="EMBL" id="CABPSQ010000025">
    <property type="protein sequence ID" value="VVE77045.1"/>
    <property type="molecule type" value="Genomic_DNA"/>
</dbReference>
<gene>
    <name evidence="1" type="ORF">PCA31118_05369</name>
</gene>
<keyword evidence="2" id="KW-1185">Reference proteome</keyword>
<name>A0A5E5AWD1_9BURK</name>
<evidence type="ECO:0000313" key="2">
    <source>
        <dbReference type="Proteomes" id="UP000414136"/>
    </source>
</evidence>